<comment type="caution">
    <text evidence="1">The sequence shown here is derived from an EMBL/GenBank/DDBJ whole genome shotgun (WGS) entry which is preliminary data.</text>
</comment>
<evidence type="ECO:0000313" key="2">
    <source>
        <dbReference type="Proteomes" id="UP000191418"/>
    </source>
</evidence>
<name>A0A1T4QXM0_9GAMM</name>
<gene>
    <name evidence="1" type="ORF">BTE48_01175</name>
</gene>
<sequence>MSNSSNRRLVLIGLEDDTGAVTGPMQVIETLSGFAMKAVGDTITRDIVRPSLSKTGSMVGAKNWDITLPMELKGGGAEAGVVQPPELHSVLLACGLVLEAAKVIRVSGLTAGFAFQDTIGNTTAANTTGQLIHAVMDTESALFVIIENEPAVGDELTLGTATATVVSVDDALVYRPTSKRAEFKKVTLHAHFDGQRRISTHAVADIGFDWSAGKSVTANFTLKGNYARPEDQPMPDAIFSDLFPPIVESAGMTLDDYPTKKGTIEKLSFSMGNEIVAVPDVNSPSGRNSYRISDRKPTGSIDPASLALNEFNPFQYWEDGNKAAIFATLGDTAGEQVSIVLPASQFTAVSDKERAGDDVYELPFDVTGRSDNEFYLFFH</sequence>
<evidence type="ECO:0000313" key="1">
    <source>
        <dbReference type="EMBL" id="OPX57071.1"/>
    </source>
</evidence>
<dbReference type="Proteomes" id="UP000191418">
    <property type="component" value="Unassembled WGS sequence"/>
</dbReference>
<dbReference type="STRING" id="64969.SAMN02745127_02068"/>
<reference evidence="1 2" key="1">
    <citation type="submission" date="2017-01" db="EMBL/GenBank/DDBJ databases">
        <title>Genome Sequencing of a Marine Spirillum, Oceanospirillum multiglobuliferum ATCC 33336, from Japan.</title>
        <authorList>
            <person name="Carney J.G."/>
            <person name="Trachtenberg A.M."/>
            <person name="Rheaume B.A."/>
            <person name="Linnane J.D."/>
            <person name="Pitts N.L."/>
            <person name="Mykles D.L."/>
            <person name="Maclea K.S."/>
        </authorList>
    </citation>
    <scope>NUCLEOTIDE SEQUENCE [LARGE SCALE GENOMIC DNA]</scope>
    <source>
        <strain evidence="1 2">ATCC 33336</strain>
    </source>
</reference>
<organism evidence="1 2">
    <name type="scientific">Oceanospirillum multiglobuliferum</name>
    <dbReference type="NCBI Taxonomy" id="64969"/>
    <lineage>
        <taxon>Bacteria</taxon>
        <taxon>Pseudomonadati</taxon>
        <taxon>Pseudomonadota</taxon>
        <taxon>Gammaproteobacteria</taxon>
        <taxon>Oceanospirillales</taxon>
        <taxon>Oceanospirillaceae</taxon>
        <taxon>Oceanospirillum</taxon>
    </lineage>
</organism>
<dbReference type="EMBL" id="MTSM01000001">
    <property type="protein sequence ID" value="OPX57071.1"/>
    <property type="molecule type" value="Genomic_DNA"/>
</dbReference>
<evidence type="ECO:0008006" key="3">
    <source>
        <dbReference type="Google" id="ProtNLM"/>
    </source>
</evidence>
<dbReference type="RefSeq" id="WP_078745650.1">
    <property type="nucleotide sequence ID" value="NZ_FUXG01000013.1"/>
</dbReference>
<protein>
    <recommendedName>
        <fullName evidence="3">Phage tail protein</fullName>
    </recommendedName>
</protein>
<dbReference type="OrthoDB" id="6147138at2"/>
<proteinExistence type="predicted"/>
<accession>A0A1T4QXM0</accession>
<dbReference type="AlphaFoldDB" id="A0A1T4QXM0"/>
<keyword evidence="2" id="KW-1185">Reference proteome</keyword>